<keyword evidence="3" id="KW-0227">DNA damage</keyword>
<dbReference type="InterPro" id="IPR052093">
    <property type="entry name" value="HR_Repair_Mediator"/>
</dbReference>
<dbReference type="GO" id="GO:0000400">
    <property type="term" value="F:four-way junction DNA binding"/>
    <property type="evidence" value="ECO:0007669"/>
    <property type="project" value="TreeGrafter"/>
</dbReference>
<evidence type="ECO:0000256" key="3">
    <source>
        <dbReference type="ARBA" id="ARBA00022763"/>
    </source>
</evidence>
<dbReference type="Gene3D" id="3.40.50.300">
    <property type="entry name" value="P-loop containing nucleotide triphosphate hydrolases"/>
    <property type="match status" value="1"/>
</dbReference>
<keyword evidence="6" id="KW-0539">Nucleus</keyword>
<dbReference type="PANTHER" id="PTHR46239:SF1">
    <property type="entry name" value="DNA REPAIR PROTEIN RAD51 HOMOLOG 3"/>
    <property type="match status" value="1"/>
</dbReference>
<evidence type="ECO:0000256" key="5">
    <source>
        <dbReference type="ARBA" id="ARBA00023204"/>
    </source>
</evidence>
<dbReference type="GO" id="GO:0033063">
    <property type="term" value="C:Rad51B-Rad51C-Rad51D-XRCC2 complex"/>
    <property type="evidence" value="ECO:0007669"/>
    <property type="project" value="TreeGrafter"/>
</dbReference>
<dbReference type="GO" id="GO:0005524">
    <property type="term" value="F:ATP binding"/>
    <property type="evidence" value="ECO:0007669"/>
    <property type="project" value="UniProtKB-KW"/>
</dbReference>
<name>A0A0L6VQW2_9BASI</name>
<dbReference type="OrthoDB" id="5957327at2759"/>
<keyword evidence="2" id="KW-0547">Nucleotide-binding</keyword>
<evidence type="ECO:0000313" key="8">
    <source>
        <dbReference type="Proteomes" id="UP000037035"/>
    </source>
</evidence>
<dbReference type="GO" id="GO:0005657">
    <property type="term" value="C:replication fork"/>
    <property type="evidence" value="ECO:0007669"/>
    <property type="project" value="TreeGrafter"/>
</dbReference>
<evidence type="ECO:0000256" key="4">
    <source>
        <dbReference type="ARBA" id="ARBA00022840"/>
    </source>
</evidence>
<keyword evidence="8" id="KW-1185">Reference proteome</keyword>
<dbReference type="InterPro" id="IPR027417">
    <property type="entry name" value="P-loop_NTPase"/>
</dbReference>
<dbReference type="PANTHER" id="PTHR46239">
    <property type="entry name" value="DNA REPAIR PROTEIN RAD51 HOMOLOG 3 RAD51C"/>
    <property type="match status" value="1"/>
</dbReference>
<evidence type="ECO:0000256" key="6">
    <source>
        <dbReference type="ARBA" id="ARBA00023242"/>
    </source>
</evidence>
<organism evidence="7 8">
    <name type="scientific">Puccinia sorghi</name>
    <dbReference type="NCBI Taxonomy" id="27349"/>
    <lineage>
        <taxon>Eukaryota</taxon>
        <taxon>Fungi</taxon>
        <taxon>Dikarya</taxon>
        <taxon>Basidiomycota</taxon>
        <taxon>Pucciniomycotina</taxon>
        <taxon>Pucciniomycetes</taxon>
        <taxon>Pucciniales</taxon>
        <taxon>Pucciniaceae</taxon>
        <taxon>Puccinia</taxon>
    </lineage>
</organism>
<evidence type="ECO:0000256" key="1">
    <source>
        <dbReference type="ARBA" id="ARBA00004123"/>
    </source>
</evidence>
<dbReference type="SUPFAM" id="SSF52540">
    <property type="entry name" value="P-loop containing nucleoside triphosphate hydrolases"/>
    <property type="match status" value="1"/>
</dbReference>
<comment type="subcellular location">
    <subcellularLocation>
        <location evidence="1">Nucleus</location>
    </subcellularLocation>
</comment>
<dbReference type="Proteomes" id="UP000037035">
    <property type="component" value="Unassembled WGS sequence"/>
</dbReference>
<evidence type="ECO:0000313" key="7">
    <source>
        <dbReference type="EMBL" id="KNZ62580.1"/>
    </source>
</evidence>
<accession>A0A0L6VQW2</accession>
<sequence>MVLPVPPAITGLQLLNTLKTFEPFSTGHRKIDCQLWSRPLKRNRSDSPPSFPPLTGLSRRQLLQIDGPPGSGKTKLLIGLAVRARTASLVRQGGNEPVEVLFIGKLEAKYPHKEKSFPQLDCDGSLHPTLIKRSANALVQSCYQDEVHANLVDRICDGCHLVRITSTAELGFFFRHLPTWLESHPKVHSLSPTLSKQHIFFSPPFMPVKLVILDSITAHTRYVCMSISQRKIIAKIIKEGLTTASSQHDCAVRHFFFFFHAPRGVISNRACILTSQLATKSVMNQGTYANMKILTPPDFGPNFWSKDESPIAPRSLSSKVSRICLMFNLDGTRRAMVLENDKIVQPRCEILFEIDPRYSVNSIAYSEIAFCVSQKSFALHPARRLEYLILRRQRQMSLIQPNSKIM</sequence>
<dbReference type="GO" id="GO:0007131">
    <property type="term" value="P:reciprocal meiotic recombination"/>
    <property type="evidence" value="ECO:0007669"/>
    <property type="project" value="TreeGrafter"/>
</dbReference>
<dbReference type="GO" id="GO:0008821">
    <property type="term" value="F:crossover junction DNA endonuclease activity"/>
    <property type="evidence" value="ECO:0007669"/>
    <property type="project" value="TreeGrafter"/>
</dbReference>
<dbReference type="GO" id="GO:0000707">
    <property type="term" value="P:meiotic DNA recombinase assembly"/>
    <property type="evidence" value="ECO:0007669"/>
    <property type="project" value="TreeGrafter"/>
</dbReference>
<proteinExistence type="predicted"/>
<comment type="caution">
    <text evidence="7">The sequence shown here is derived from an EMBL/GenBank/DDBJ whole genome shotgun (WGS) entry which is preliminary data.</text>
</comment>
<dbReference type="EMBL" id="LAVV01002810">
    <property type="protein sequence ID" value="KNZ62580.1"/>
    <property type="molecule type" value="Genomic_DNA"/>
</dbReference>
<keyword evidence="4" id="KW-0067">ATP-binding</keyword>
<dbReference type="STRING" id="27349.A0A0L6VQW2"/>
<dbReference type="GO" id="GO:0033065">
    <property type="term" value="C:Rad51C-XRCC3 complex"/>
    <property type="evidence" value="ECO:0007669"/>
    <property type="project" value="TreeGrafter"/>
</dbReference>
<dbReference type="VEuPathDB" id="FungiDB:VP01_1252g3"/>
<gene>
    <name evidence="7" type="ORF">VP01_1252g3</name>
</gene>
<keyword evidence="5" id="KW-0234">DNA repair</keyword>
<reference evidence="7 8" key="1">
    <citation type="submission" date="2015-08" db="EMBL/GenBank/DDBJ databases">
        <title>Next Generation Sequencing and Analysis of the Genome of Puccinia sorghi L Schw, the Causal Agent of Maize Common Rust.</title>
        <authorList>
            <person name="Rochi L."/>
            <person name="Burguener G."/>
            <person name="Darino M."/>
            <person name="Turjanski A."/>
            <person name="Kreff E."/>
            <person name="Dieguez M.J."/>
            <person name="Sacco F."/>
        </authorList>
    </citation>
    <scope>NUCLEOTIDE SEQUENCE [LARGE SCALE GENOMIC DNA]</scope>
    <source>
        <strain evidence="7 8">RO10H11247</strain>
    </source>
</reference>
<dbReference type="AlphaFoldDB" id="A0A0L6VQW2"/>
<protein>
    <submittedName>
        <fullName evidence="7">Uncharacterized protein</fullName>
    </submittedName>
</protein>
<evidence type="ECO:0000256" key="2">
    <source>
        <dbReference type="ARBA" id="ARBA00022741"/>
    </source>
</evidence>